<feature type="transmembrane region" description="Helical" evidence="4">
    <location>
        <begin position="192"/>
        <end position="209"/>
    </location>
</feature>
<dbReference type="PROSITE" id="PS50887">
    <property type="entry name" value="GGDEF"/>
    <property type="match status" value="1"/>
</dbReference>
<dbReference type="Proteomes" id="UP000319941">
    <property type="component" value="Unassembled WGS sequence"/>
</dbReference>
<keyword evidence="7" id="KW-1185">Reference proteome</keyword>
<dbReference type="NCBIfam" id="TIGR00254">
    <property type="entry name" value="GGDEF"/>
    <property type="match status" value="1"/>
</dbReference>
<keyword evidence="4" id="KW-0472">Membrane</keyword>
<evidence type="ECO:0000256" key="2">
    <source>
        <dbReference type="ARBA" id="ARBA00012528"/>
    </source>
</evidence>
<dbReference type="GO" id="GO:0052621">
    <property type="term" value="F:diguanylate cyclase activity"/>
    <property type="evidence" value="ECO:0007669"/>
    <property type="project" value="UniProtKB-EC"/>
</dbReference>
<dbReference type="InterPro" id="IPR029787">
    <property type="entry name" value="Nucleotide_cyclase"/>
</dbReference>
<comment type="caution">
    <text evidence="6">The sequence shown here is derived from an EMBL/GenBank/DDBJ whole genome shotgun (WGS) entry which is preliminary data.</text>
</comment>
<dbReference type="SMART" id="SM01079">
    <property type="entry name" value="CHASE"/>
    <property type="match status" value="1"/>
</dbReference>
<dbReference type="PANTHER" id="PTHR45138:SF9">
    <property type="entry name" value="DIGUANYLATE CYCLASE DGCM-RELATED"/>
    <property type="match status" value="1"/>
</dbReference>
<dbReference type="SUPFAM" id="SSF55073">
    <property type="entry name" value="Nucleotide cyclase"/>
    <property type="match status" value="1"/>
</dbReference>
<dbReference type="RefSeq" id="WP_024953193.1">
    <property type="nucleotide sequence ID" value="NZ_CAWOWR010000013.1"/>
</dbReference>
<dbReference type="GO" id="GO:1902201">
    <property type="term" value="P:negative regulation of bacterial-type flagellum-dependent cell motility"/>
    <property type="evidence" value="ECO:0007669"/>
    <property type="project" value="TreeGrafter"/>
</dbReference>
<name>A0A558HGB5_9GAMM</name>
<dbReference type="InterPro" id="IPR000160">
    <property type="entry name" value="GGDEF_dom"/>
</dbReference>
<accession>A0A558HGB5</accession>
<dbReference type="InterPro" id="IPR043128">
    <property type="entry name" value="Rev_trsase/Diguanyl_cyclase"/>
</dbReference>
<dbReference type="OrthoDB" id="9812260at2"/>
<comment type="catalytic activity">
    <reaction evidence="3">
        <text>2 GTP = 3',3'-c-di-GMP + 2 diphosphate</text>
        <dbReference type="Rhea" id="RHEA:24898"/>
        <dbReference type="ChEBI" id="CHEBI:33019"/>
        <dbReference type="ChEBI" id="CHEBI:37565"/>
        <dbReference type="ChEBI" id="CHEBI:58805"/>
        <dbReference type="EC" id="2.7.7.65"/>
    </reaction>
</comment>
<dbReference type="Pfam" id="PF00990">
    <property type="entry name" value="GGDEF"/>
    <property type="match status" value="1"/>
</dbReference>
<protein>
    <recommendedName>
        <fullName evidence="2">diguanylate cyclase</fullName>
        <ecNumber evidence="2">2.7.7.65</ecNumber>
    </recommendedName>
</protein>
<comment type="cofactor">
    <cofactor evidence="1">
        <name>Mg(2+)</name>
        <dbReference type="ChEBI" id="CHEBI:18420"/>
    </cofactor>
</comment>
<sequence length="651" mass="72121">MTRRLILMFLSLLALGIALLGLWPHAGHEANALLLLMLTLQAAGQAAWHWRNLLLSQLFLGLSLLINLLITCTFLLPESWVGVDHWGALLASLPGDWHIANIRPPILMLLACLGLNCSALLRLRLGLGSAIQLAQISLLMIFAIAADPSLSVASMSLAGFERMTLLSFIGLLLLAQWADLLPALTQMWRRNVLPLIISTMLTFICLLAWQQQSQDENNRINQATYVLGDKIATQLSREINDQLNAMRRFAGFWSLMGQTPTGGEWQRLARSYYKDFDYFQNIAFIDPDSVVTRVFPDKAGNHDVLGIRLFDTQPDTPLRNPLELGIEGHTGIIDLLQGGKGMVSYLPVRNTRDGSILGAIAMVVNLEPLLDKALNSARNEAFAITLSERGSIYIHVGPESRLAPWGHRIPIELPATDLTLGLQPTQQYLAASRGRLPEVTLLTGIMLAYLLFLVIYMYRRVSQEHGIVKNANDALKEEMVRRERLQKEIQWLARHDELTQLPNRRYFLEQVQSFSGKMPLTVMILDIDFFKSINDKLGHLEGDRYLQKIAAVSRAPVEAAGGILARFGGEEFVVCIPECPRAVGRTLAEELRRAVQGAGLPQPATDSVVTVSVGMACVARAPLRLEALLQAADEALYRAKSSGRNQVQVAA</sequence>
<dbReference type="PANTHER" id="PTHR45138">
    <property type="entry name" value="REGULATORY COMPONENTS OF SENSORY TRANSDUCTION SYSTEM"/>
    <property type="match status" value="1"/>
</dbReference>
<proteinExistence type="predicted"/>
<feature type="domain" description="GGDEF" evidence="5">
    <location>
        <begin position="518"/>
        <end position="651"/>
    </location>
</feature>
<feature type="transmembrane region" description="Helical" evidence="4">
    <location>
        <begin position="165"/>
        <end position="185"/>
    </location>
</feature>
<feature type="transmembrane region" description="Helical" evidence="4">
    <location>
        <begin position="133"/>
        <end position="153"/>
    </location>
</feature>
<dbReference type="SMART" id="SM00267">
    <property type="entry name" value="GGDEF"/>
    <property type="match status" value="1"/>
</dbReference>
<dbReference type="InterPro" id="IPR050469">
    <property type="entry name" value="Diguanylate_Cyclase"/>
</dbReference>
<evidence type="ECO:0000256" key="1">
    <source>
        <dbReference type="ARBA" id="ARBA00001946"/>
    </source>
</evidence>
<dbReference type="InterPro" id="IPR006189">
    <property type="entry name" value="CHASE_dom"/>
</dbReference>
<evidence type="ECO:0000256" key="4">
    <source>
        <dbReference type="SAM" id="Phobius"/>
    </source>
</evidence>
<evidence type="ECO:0000313" key="7">
    <source>
        <dbReference type="Proteomes" id="UP000319941"/>
    </source>
</evidence>
<dbReference type="EC" id="2.7.7.65" evidence="2"/>
<dbReference type="GO" id="GO:0005886">
    <property type="term" value="C:plasma membrane"/>
    <property type="evidence" value="ECO:0007669"/>
    <property type="project" value="TreeGrafter"/>
</dbReference>
<dbReference type="GO" id="GO:0043709">
    <property type="term" value="P:cell adhesion involved in single-species biofilm formation"/>
    <property type="evidence" value="ECO:0007669"/>
    <property type="project" value="TreeGrafter"/>
</dbReference>
<dbReference type="EMBL" id="VNFH01000011">
    <property type="protein sequence ID" value="TVU68173.1"/>
    <property type="molecule type" value="Genomic_DNA"/>
</dbReference>
<gene>
    <name evidence="6" type="ORF">FQP86_15460</name>
</gene>
<evidence type="ECO:0000256" key="3">
    <source>
        <dbReference type="ARBA" id="ARBA00034247"/>
    </source>
</evidence>
<evidence type="ECO:0000259" key="5">
    <source>
        <dbReference type="PROSITE" id="PS50887"/>
    </source>
</evidence>
<keyword evidence="4" id="KW-0812">Transmembrane</keyword>
<dbReference type="FunFam" id="3.30.70.270:FF:000001">
    <property type="entry name" value="Diguanylate cyclase domain protein"/>
    <property type="match status" value="1"/>
</dbReference>
<dbReference type="STRING" id="553385.GCA_000591415_03443"/>
<dbReference type="CDD" id="cd01949">
    <property type="entry name" value="GGDEF"/>
    <property type="match status" value="1"/>
</dbReference>
<reference evidence="6 7" key="1">
    <citation type="submission" date="2019-07" db="EMBL/GenBank/DDBJ databases">
        <title>Diversity of Bacteria from Kongsfjorden, Arctic.</title>
        <authorList>
            <person name="Yu Y."/>
        </authorList>
    </citation>
    <scope>NUCLEOTIDE SEQUENCE [LARGE SCALE GENOMIC DNA]</scope>
    <source>
        <strain evidence="6 7">SM1923</strain>
    </source>
</reference>
<dbReference type="AlphaFoldDB" id="A0A558HGB5"/>
<evidence type="ECO:0000313" key="6">
    <source>
        <dbReference type="EMBL" id="TVU68173.1"/>
    </source>
</evidence>
<keyword evidence="4" id="KW-1133">Transmembrane helix</keyword>
<feature type="transmembrane region" description="Helical" evidence="4">
    <location>
        <begin position="439"/>
        <end position="458"/>
    </location>
</feature>
<dbReference type="Gene3D" id="3.30.70.270">
    <property type="match status" value="1"/>
</dbReference>
<feature type="transmembrane region" description="Helical" evidence="4">
    <location>
        <begin position="55"/>
        <end position="76"/>
    </location>
</feature>
<organism evidence="6 7">
    <name type="scientific">Cobetia crustatorum</name>
    <dbReference type="NCBI Taxonomy" id="553385"/>
    <lineage>
        <taxon>Bacteria</taxon>
        <taxon>Pseudomonadati</taxon>
        <taxon>Pseudomonadota</taxon>
        <taxon>Gammaproteobacteria</taxon>
        <taxon>Oceanospirillales</taxon>
        <taxon>Halomonadaceae</taxon>
        <taxon>Cobetia</taxon>
    </lineage>
</organism>